<dbReference type="GO" id="GO:0051119">
    <property type="term" value="F:sugar transmembrane transporter activity"/>
    <property type="evidence" value="ECO:0007669"/>
    <property type="project" value="InterPro"/>
</dbReference>
<dbReference type="EMBL" id="AFWV01000014">
    <property type="protein sequence ID" value="EGV16831.1"/>
    <property type="molecule type" value="Genomic_DNA"/>
</dbReference>
<protein>
    <recommendedName>
        <fullName evidence="8">MtN3 and saliva related transmembrane protein</fullName>
    </recommendedName>
</protein>
<dbReference type="Pfam" id="PF04193">
    <property type="entry name" value="PQ-loop"/>
    <property type="match status" value="1"/>
</dbReference>
<sequence>MTLWVESIGFAAAALTTVSFVPQVVHTLRTRDTRAISLWMYALFSAGVALWGLYGLMIGSWPVITANVITLALASIVLWHKLRERPQSPPG</sequence>
<feature type="transmembrane region" description="Helical" evidence="5">
    <location>
        <begin position="60"/>
        <end position="79"/>
    </location>
</feature>
<feature type="transmembrane region" description="Helical" evidence="5">
    <location>
        <begin position="37"/>
        <end position="54"/>
    </location>
</feature>
<keyword evidence="7" id="KW-1185">Reference proteome</keyword>
<evidence type="ECO:0000256" key="5">
    <source>
        <dbReference type="SAM" id="Phobius"/>
    </source>
</evidence>
<dbReference type="AlphaFoldDB" id="F9UGA5"/>
<evidence type="ECO:0008006" key="8">
    <source>
        <dbReference type="Google" id="ProtNLM"/>
    </source>
</evidence>
<gene>
    <name evidence="6" type="ORF">ThimaDRAFT_3958</name>
</gene>
<keyword evidence="4 5" id="KW-0472">Membrane</keyword>
<dbReference type="GO" id="GO:0016020">
    <property type="term" value="C:membrane"/>
    <property type="evidence" value="ECO:0007669"/>
    <property type="project" value="UniProtKB-SubCell"/>
</dbReference>
<evidence type="ECO:0000313" key="6">
    <source>
        <dbReference type="EMBL" id="EGV16831.1"/>
    </source>
</evidence>
<dbReference type="InterPro" id="IPR006603">
    <property type="entry name" value="PQ-loop_rpt"/>
</dbReference>
<evidence type="ECO:0000256" key="4">
    <source>
        <dbReference type="ARBA" id="ARBA00023136"/>
    </source>
</evidence>
<evidence type="ECO:0000256" key="2">
    <source>
        <dbReference type="ARBA" id="ARBA00022692"/>
    </source>
</evidence>
<organism evidence="6 7">
    <name type="scientific">Thiocapsa marina 5811</name>
    <dbReference type="NCBI Taxonomy" id="768671"/>
    <lineage>
        <taxon>Bacteria</taxon>
        <taxon>Pseudomonadati</taxon>
        <taxon>Pseudomonadota</taxon>
        <taxon>Gammaproteobacteria</taxon>
        <taxon>Chromatiales</taxon>
        <taxon>Chromatiaceae</taxon>
        <taxon>Thiocapsa</taxon>
    </lineage>
</organism>
<dbReference type="eggNOG" id="COG4095">
    <property type="taxonomic scope" value="Bacteria"/>
</dbReference>
<accession>F9UGA5</accession>
<proteinExistence type="predicted"/>
<dbReference type="RefSeq" id="WP_007194830.1">
    <property type="nucleotide sequence ID" value="NZ_AFWV01000014.1"/>
</dbReference>
<dbReference type="Proteomes" id="UP000005459">
    <property type="component" value="Unassembled WGS sequence"/>
</dbReference>
<feature type="transmembrane region" description="Helical" evidence="5">
    <location>
        <begin position="6"/>
        <end position="25"/>
    </location>
</feature>
<evidence type="ECO:0000313" key="7">
    <source>
        <dbReference type="Proteomes" id="UP000005459"/>
    </source>
</evidence>
<evidence type="ECO:0000256" key="1">
    <source>
        <dbReference type="ARBA" id="ARBA00004141"/>
    </source>
</evidence>
<reference evidence="6 7" key="1">
    <citation type="submission" date="2011-06" db="EMBL/GenBank/DDBJ databases">
        <title>The draft genome of Thiocapsa marina 5811.</title>
        <authorList>
            <consortium name="US DOE Joint Genome Institute (JGI-PGF)"/>
            <person name="Lucas S."/>
            <person name="Han J."/>
            <person name="Cheng J.-F."/>
            <person name="Goodwin L."/>
            <person name="Pitluck S."/>
            <person name="Peters L."/>
            <person name="Land M.L."/>
            <person name="Hauser L."/>
            <person name="Vogl K."/>
            <person name="Liu Z."/>
            <person name="Imhoff J."/>
            <person name="Thiel V."/>
            <person name="Frigaard N.-U."/>
            <person name="Bryant D."/>
            <person name="Woyke T.J."/>
        </authorList>
    </citation>
    <scope>NUCLEOTIDE SEQUENCE [LARGE SCALE GENOMIC DNA]</scope>
    <source>
        <strain evidence="6 7">5811</strain>
    </source>
</reference>
<dbReference type="Gene3D" id="1.20.1280.290">
    <property type="match status" value="1"/>
</dbReference>
<name>F9UGA5_9GAMM</name>
<dbReference type="NCBIfam" id="NF037968">
    <property type="entry name" value="SemiSWEET_2"/>
    <property type="match status" value="1"/>
</dbReference>
<evidence type="ECO:0000256" key="3">
    <source>
        <dbReference type="ARBA" id="ARBA00022989"/>
    </source>
</evidence>
<dbReference type="OrthoDB" id="122062at2"/>
<comment type="subcellular location">
    <subcellularLocation>
        <location evidence="1">Membrane</location>
        <topology evidence="1">Multi-pass membrane protein</topology>
    </subcellularLocation>
</comment>
<keyword evidence="2 5" id="KW-0812">Transmembrane</keyword>
<dbReference type="InterPro" id="IPR047662">
    <property type="entry name" value="SemiSWEET"/>
</dbReference>
<keyword evidence="3 5" id="KW-1133">Transmembrane helix</keyword>